<proteinExistence type="inferred from homology"/>
<dbReference type="InterPro" id="IPR002068">
    <property type="entry name" value="A-crystallin/Hsp20_dom"/>
</dbReference>
<evidence type="ECO:0000313" key="5">
    <source>
        <dbReference type="Proteomes" id="UP001379533"/>
    </source>
</evidence>
<evidence type="ECO:0000256" key="2">
    <source>
        <dbReference type="RuleBase" id="RU003616"/>
    </source>
</evidence>
<keyword evidence="5" id="KW-1185">Reference proteome</keyword>
<dbReference type="Proteomes" id="UP001379533">
    <property type="component" value="Chromosome"/>
</dbReference>
<dbReference type="EMBL" id="CP089982">
    <property type="protein sequence ID" value="WXA91739.1"/>
    <property type="molecule type" value="Genomic_DNA"/>
</dbReference>
<evidence type="ECO:0000259" key="3">
    <source>
        <dbReference type="PROSITE" id="PS01031"/>
    </source>
</evidence>
<evidence type="ECO:0000256" key="1">
    <source>
        <dbReference type="PROSITE-ProRule" id="PRU00285"/>
    </source>
</evidence>
<gene>
    <name evidence="4" type="ORF">LZC95_35470</name>
</gene>
<dbReference type="PROSITE" id="PS01031">
    <property type="entry name" value="SHSP"/>
    <property type="match status" value="1"/>
</dbReference>
<dbReference type="CDD" id="cd06464">
    <property type="entry name" value="ACD_sHsps-like"/>
    <property type="match status" value="1"/>
</dbReference>
<protein>
    <submittedName>
        <fullName evidence="4">Hsp20 family protein</fullName>
    </submittedName>
</protein>
<dbReference type="Pfam" id="PF00011">
    <property type="entry name" value="HSP20"/>
    <property type="match status" value="1"/>
</dbReference>
<organism evidence="4 5">
    <name type="scientific">Pendulispora brunnea</name>
    <dbReference type="NCBI Taxonomy" id="2905690"/>
    <lineage>
        <taxon>Bacteria</taxon>
        <taxon>Pseudomonadati</taxon>
        <taxon>Myxococcota</taxon>
        <taxon>Myxococcia</taxon>
        <taxon>Myxococcales</taxon>
        <taxon>Sorangiineae</taxon>
        <taxon>Pendulisporaceae</taxon>
        <taxon>Pendulispora</taxon>
    </lineage>
</organism>
<name>A0ABZ2JZ45_9BACT</name>
<accession>A0ABZ2JZ45</accession>
<dbReference type="Gene3D" id="2.60.40.790">
    <property type="match status" value="1"/>
</dbReference>
<dbReference type="InterPro" id="IPR008978">
    <property type="entry name" value="HSP20-like_chaperone"/>
</dbReference>
<dbReference type="SUPFAM" id="SSF49764">
    <property type="entry name" value="HSP20-like chaperones"/>
    <property type="match status" value="1"/>
</dbReference>
<dbReference type="InterPro" id="IPR031107">
    <property type="entry name" value="Small_HSP"/>
</dbReference>
<reference evidence="4 5" key="1">
    <citation type="submission" date="2021-12" db="EMBL/GenBank/DDBJ databases">
        <title>Discovery of the Pendulisporaceae a myxobacterial family with distinct sporulation behavior and unique specialized metabolism.</title>
        <authorList>
            <person name="Garcia R."/>
            <person name="Popoff A."/>
            <person name="Bader C.D."/>
            <person name="Loehr J."/>
            <person name="Walesch S."/>
            <person name="Walt C."/>
            <person name="Boldt J."/>
            <person name="Bunk B."/>
            <person name="Haeckl F.J.F.P.J."/>
            <person name="Gunesch A.P."/>
            <person name="Birkelbach J."/>
            <person name="Nuebel U."/>
            <person name="Pietschmann T."/>
            <person name="Bach T."/>
            <person name="Mueller R."/>
        </authorList>
    </citation>
    <scope>NUCLEOTIDE SEQUENCE [LARGE SCALE GENOMIC DNA]</scope>
    <source>
        <strain evidence="4 5">MSr12523</strain>
    </source>
</reference>
<sequence>MADIAIRKENENKPVPGGVWDPFRMMRDLIGWDPFREIAPLYPPVQAGYLPTFEVKETKDSYVFKADVPGMKESDLDISLTGNRLTVAGKREAEKREQGETYYTYERSYGSFTRSFTLPDGVDTNAVHADLREGVLTLSVRKTPEAQPKRITIQSGVKKS</sequence>
<dbReference type="PANTHER" id="PTHR11527">
    <property type="entry name" value="HEAT-SHOCK PROTEIN 20 FAMILY MEMBER"/>
    <property type="match status" value="1"/>
</dbReference>
<evidence type="ECO:0000313" key="4">
    <source>
        <dbReference type="EMBL" id="WXA91739.1"/>
    </source>
</evidence>
<comment type="similarity">
    <text evidence="1 2">Belongs to the small heat shock protein (HSP20) family.</text>
</comment>
<dbReference type="RefSeq" id="WP_394842362.1">
    <property type="nucleotide sequence ID" value="NZ_CP089982.1"/>
</dbReference>
<feature type="domain" description="SHSP" evidence="3">
    <location>
        <begin position="44"/>
        <end position="156"/>
    </location>
</feature>